<organism evidence="3 4">
    <name type="scientific">Gaopeijia maritima</name>
    <dbReference type="NCBI Taxonomy" id="3119007"/>
    <lineage>
        <taxon>Bacteria</taxon>
        <taxon>Pseudomonadati</taxon>
        <taxon>Gemmatimonadota</taxon>
        <taxon>Longimicrobiia</taxon>
        <taxon>Gaopeijiales</taxon>
        <taxon>Gaopeijiaceae</taxon>
        <taxon>Gaopeijia</taxon>
    </lineage>
</organism>
<accession>A0ABU9E6A5</accession>
<name>A0ABU9E6A5_9BACT</name>
<feature type="signal peptide" evidence="1">
    <location>
        <begin position="1"/>
        <end position="31"/>
    </location>
</feature>
<gene>
    <name evidence="3" type="ORF">WI372_04360</name>
</gene>
<dbReference type="SMART" id="SM00635">
    <property type="entry name" value="BID_2"/>
    <property type="match status" value="2"/>
</dbReference>
<evidence type="ECO:0000313" key="3">
    <source>
        <dbReference type="EMBL" id="MEK9500199.1"/>
    </source>
</evidence>
<feature type="chain" id="PRO_5047063931" evidence="1">
    <location>
        <begin position="32"/>
        <end position="526"/>
    </location>
</feature>
<dbReference type="InterPro" id="IPR008964">
    <property type="entry name" value="Invasin/intimin_cell_adhesion"/>
</dbReference>
<feature type="domain" description="BIG2" evidence="2">
    <location>
        <begin position="312"/>
        <end position="392"/>
    </location>
</feature>
<sequence>MGVFTKSIRWRRSATWSELLLVMGFSLVALAGCSDDDNPTGPGPTPPVAVVEVDPEDLLLSPGDTVTLKAKLFASDGTAITGRRVTWASSAPQFATVDSTGRVRAVKAGGPVLVTATVEGKTGPAFVVVAAANPSPVVEILDPASVVAGSGAQSITVLGQGFAEDVEARWNGALRPTTRLASGVLEIELTADDVAAVGKGQIRVFNPSPGGGLSAAIELEIKAAAVVAVQFGDFAREFDAGEVITATAHGVDQIGRPVEGRIVEWSTIDESVASVTPTGVVMGHRSGNTRLRAQIDGRSAETAITVRVGAEPVAYVFVEPYEVVALVGHMPLLSTLVVSGSGAEIVGRPVTWMSLDPSIATVDTQGRVTALRKGSTSIRATVGGVEGSARIEVREYPVGRLHEYDLRLDPAIQLAQVGDTTWVVGGVTRDATLHLTGATFEVDRSTDQYMLTWTLQVAVPGVGYVAGTTRVETGSAVRYTRGPTDYGYTITPSGGTAFEVPAGFGELTMTRTLGIMPAYPFYFVIR</sequence>
<dbReference type="Proteomes" id="UP001484239">
    <property type="component" value="Unassembled WGS sequence"/>
</dbReference>
<dbReference type="Gene3D" id="2.60.40.1080">
    <property type="match status" value="3"/>
</dbReference>
<dbReference type="InterPro" id="IPR014756">
    <property type="entry name" value="Ig_E-set"/>
</dbReference>
<proteinExistence type="predicted"/>
<reference evidence="3 4" key="1">
    <citation type="submission" date="2024-02" db="EMBL/GenBank/DDBJ databases">
        <title>A novel Gemmatimonadota bacterium.</title>
        <authorList>
            <person name="Du Z.-J."/>
            <person name="Ye Y.-Q."/>
        </authorList>
    </citation>
    <scope>NUCLEOTIDE SEQUENCE [LARGE SCALE GENOMIC DNA]</scope>
    <source>
        <strain evidence="3 4">DH-20</strain>
    </source>
</reference>
<keyword evidence="4" id="KW-1185">Reference proteome</keyword>
<dbReference type="SUPFAM" id="SSF49373">
    <property type="entry name" value="Invasin/intimin cell-adhesion fragments"/>
    <property type="match status" value="3"/>
</dbReference>
<evidence type="ECO:0000313" key="4">
    <source>
        <dbReference type="Proteomes" id="UP001484239"/>
    </source>
</evidence>
<keyword evidence="1" id="KW-0732">Signal</keyword>
<dbReference type="PROSITE" id="PS51257">
    <property type="entry name" value="PROKAR_LIPOPROTEIN"/>
    <property type="match status" value="1"/>
</dbReference>
<comment type="caution">
    <text evidence="3">The sequence shown here is derived from an EMBL/GenBank/DDBJ whole genome shotgun (WGS) entry which is preliminary data.</text>
</comment>
<dbReference type="RefSeq" id="WP_405286398.1">
    <property type="nucleotide sequence ID" value="NZ_JBBHLI010000002.1"/>
</dbReference>
<dbReference type="EMBL" id="JBBHLI010000002">
    <property type="protein sequence ID" value="MEK9500199.1"/>
    <property type="molecule type" value="Genomic_DNA"/>
</dbReference>
<dbReference type="Pfam" id="PF02368">
    <property type="entry name" value="Big_2"/>
    <property type="match status" value="2"/>
</dbReference>
<dbReference type="SUPFAM" id="SSF81296">
    <property type="entry name" value="E set domains"/>
    <property type="match status" value="1"/>
</dbReference>
<evidence type="ECO:0000256" key="1">
    <source>
        <dbReference type="SAM" id="SignalP"/>
    </source>
</evidence>
<dbReference type="InterPro" id="IPR003343">
    <property type="entry name" value="Big_2"/>
</dbReference>
<feature type="domain" description="BIG2" evidence="2">
    <location>
        <begin position="47"/>
        <end position="128"/>
    </location>
</feature>
<protein>
    <submittedName>
        <fullName evidence="3">Ig-like domain-containing protein</fullName>
    </submittedName>
</protein>
<evidence type="ECO:0000259" key="2">
    <source>
        <dbReference type="SMART" id="SM00635"/>
    </source>
</evidence>